<dbReference type="EMBL" id="MU003498">
    <property type="protein sequence ID" value="KAF2474456.1"/>
    <property type="molecule type" value="Genomic_DNA"/>
</dbReference>
<sequence length="69" mass="8141">MPIRELWRKGKLRISPPQDPIHITHVAVDCETGEYSGLPKEWQEILCNHQPDDEESLKRVLDILNFYKN</sequence>
<evidence type="ECO:0000313" key="1">
    <source>
        <dbReference type="EMBL" id="KAF2474456.1"/>
    </source>
</evidence>
<comment type="caution">
    <text evidence="1">The sequence shown here is derived from an EMBL/GenBank/DDBJ whole genome shotgun (WGS) entry which is preliminary data.</text>
</comment>
<name>A0ACB6R7M1_9PLEO</name>
<dbReference type="Proteomes" id="UP000799755">
    <property type="component" value="Unassembled WGS sequence"/>
</dbReference>
<keyword evidence="2" id="KW-1185">Reference proteome</keyword>
<protein>
    <submittedName>
        <fullName evidence="1">Uncharacterized protein</fullName>
    </submittedName>
</protein>
<feature type="non-terminal residue" evidence="1">
    <location>
        <position position="69"/>
    </location>
</feature>
<organism evidence="1 2">
    <name type="scientific">Lindgomyces ingoldianus</name>
    <dbReference type="NCBI Taxonomy" id="673940"/>
    <lineage>
        <taxon>Eukaryota</taxon>
        <taxon>Fungi</taxon>
        <taxon>Dikarya</taxon>
        <taxon>Ascomycota</taxon>
        <taxon>Pezizomycotina</taxon>
        <taxon>Dothideomycetes</taxon>
        <taxon>Pleosporomycetidae</taxon>
        <taxon>Pleosporales</taxon>
        <taxon>Lindgomycetaceae</taxon>
        <taxon>Lindgomyces</taxon>
    </lineage>
</organism>
<evidence type="ECO:0000313" key="2">
    <source>
        <dbReference type="Proteomes" id="UP000799755"/>
    </source>
</evidence>
<gene>
    <name evidence="1" type="ORF">BDR25DRAFT_216618</name>
</gene>
<accession>A0ACB6R7M1</accession>
<reference evidence="1" key="1">
    <citation type="journal article" date="2020" name="Stud. Mycol.">
        <title>101 Dothideomycetes genomes: a test case for predicting lifestyles and emergence of pathogens.</title>
        <authorList>
            <person name="Haridas S."/>
            <person name="Albert R."/>
            <person name="Binder M."/>
            <person name="Bloem J."/>
            <person name="Labutti K."/>
            <person name="Salamov A."/>
            <person name="Andreopoulos B."/>
            <person name="Baker S."/>
            <person name="Barry K."/>
            <person name="Bills G."/>
            <person name="Bluhm B."/>
            <person name="Cannon C."/>
            <person name="Castanera R."/>
            <person name="Culley D."/>
            <person name="Daum C."/>
            <person name="Ezra D."/>
            <person name="Gonzalez J."/>
            <person name="Henrissat B."/>
            <person name="Kuo A."/>
            <person name="Liang C."/>
            <person name="Lipzen A."/>
            <person name="Lutzoni F."/>
            <person name="Magnuson J."/>
            <person name="Mondo S."/>
            <person name="Nolan M."/>
            <person name="Ohm R."/>
            <person name="Pangilinan J."/>
            <person name="Park H.-J."/>
            <person name="Ramirez L."/>
            <person name="Alfaro M."/>
            <person name="Sun H."/>
            <person name="Tritt A."/>
            <person name="Yoshinaga Y."/>
            <person name="Zwiers L.-H."/>
            <person name="Turgeon B."/>
            <person name="Goodwin S."/>
            <person name="Spatafora J."/>
            <person name="Crous P."/>
            <person name="Grigoriev I."/>
        </authorList>
    </citation>
    <scope>NUCLEOTIDE SEQUENCE</scope>
    <source>
        <strain evidence="1">ATCC 200398</strain>
    </source>
</reference>
<proteinExistence type="predicted"/>